<dbReference type="InterPro" id="IPR008949">
    <property type="entry name" value="Isoprenoid_synthase_dom_sf"/>
</dbReference>
<dbReference type="RefSeq" id="WP_043911034.1">
    <property type="nucleotide sequence ID" value="NZ_JXZB01000002.1"/>
</dbReference>
<keyword evidence="2" id="KW-1185">Reference proteome</keyword>
<dbReference type="OrthoDB" id="4337823at2"/>
<dbReference type="AlphaFoldDB" id="A0A0D0PXE2"/>
<dbReference type="PATRIC" id="fig|2064.6.peg.2858"/>
<protein>
    <recommendedName>
        <fullName evidence="3">Terpene synthase</fullName>
    </recommendedName>
</protein>
<dbReference type="EMBL" id="JXZB01000002">
    <property type="protein sequence ID" value="KIQ65032.1"/>
    <property type="molecule type" value="Genomic_DNA"/>
</dbReference>
<evidence type="ECO:0000313" key="1">
    <source>
        <dbReference type="EMBL" id="KIQ65032.1"/>
    </source>
</evidence>
<dbReference type="SUPFAM" id="SSF48576">
    <property type="entry name" value="Terpenoid synthases"/>
    <property type="match status" value="1"/>
</dbReference>
<dbReference type="Gene3D" id="1.10.600.10">
    <property type="entry name" value="Farnesyl Diphosphate Synthase"/>
    <property type="match status" value="1"/>
</dbReference>
<dbReference type="Proteomes" id="UP000032066">
    <property type="component" value="Unassembled WGS sequence"/>
</dbReference>
<name>A0A0D0PXE2_KITGR</name>
<dbReference type="STRING" id="2064.TR51_13290"/>
<evidence type="ECO:0008006" key="3">
    <source>
        <dbReference type="Google" id="ProtNLM"/>
    </source>
</evidence>
<reference evidence="1 2" key="1">
    <citation type="submission" date="2015-02" db="EMBL/GenBank/DDBJ databases">
        <title>Draft genome sequence of Kitasatospora griseola MF730-N6, a bafilomycin, terpentecin and satosporin producer.</title>
        <authorList>
            <person name="Arens J.C."/>
            <person name="Haltli B."/>
            <person name="Kerr R.G."/>
        </authorList>
    </citation>
    <scope>NUCLEOTIDE SEQUENCE [LARGE SCALE GENOMIC DNA]</scope>
    <source>
        <strain evidence="1 2">MF730-N6</strain>
    </source>
</reference>
<gene>
    <name evidence="1" type="ORF">TR51_13290</name>
</gene>
<evidence type="ECO:0000313" key="2">
    <source>
        <dbReference type="Proteomes" id="UP000032066"/>
    </source>
</evidence>
<proteinExistence type="predicted"/>
<comment type="caution">
    <text evidence="1">The sequence shown here is derived from an EMBL/GenBank/DDBJ whole genome shotgun (WGS) entry which is preliminary data.</text>
</comment>
<dbReference type="Pfam" id="PF19086">
    <property type="entry name" value="Terpene_syn_C_2"/>
    <property type="match status" value="1"/>
</dbReference>
<accession>A0A0D0PXE2</accession>
<organism evidence="1 2">
    <name type="scientific">Kitasatospora griseola</name>
    <name type="common">Streptomyces griseolosporeus</name>
    <dbReference type="NCBI Taxonomy" id="2064"/>
    <lineage>
        <taxon>Bacteria</taxon>
        <taxon>Bacillati</taxon>
        <taxon>Actinomycetota</taxon>
        <taxon>Actinomycetes</taxon>
        <taxon>Kitasatosporales</taxon>
        <taxon>Streptomycetaceae</taxon>
        <taxon>Kitasatospora</taxon>
    </lineage>
</organism>
<sequence>MSPATAHRASTGPLAELLARTPAPAPHPHTEALRSELAHWLTATGVLDTAAATAFLDRGHLDLAARSWGDVPAGPGLRAAAKWLVLTRILDEQLDGHDDTARRTVGALQALTATGHVPGSRTAPDGAEPPLVRAFEELRRDSATLAGPDWQARCAADFRSHLDSSLDRLETAGAAPTVPQYLTHGGRDGASRCAAGWVELAHGLDLPDHLHRHPQLTDLLTRFQHLVRWIGDLGPAGPATGRSLLRALEVHRGLPPHLAAAKVADLCAAELTTLEFLADGIARGSHWPTRVRRHAQGLVRHMHALIHWTAGAGRA</sequence>